<accession>A0ABT4TLB0</accession>
<dbReference type="InterPro" id="IPR017523">
    <property type="entry name" value="Rv3268"/>
</dbReference>
<dbReference type="NCBIfam" id="TIGR03089">
    <property type="entry name" value="TIGR03089 family protein"/>
    <property type="match status" value="1"/>
</dbReference>
<dbReference type="Proteomes" id="UP001165685">
    <property type="component" value="Unassembled WGS sequence"/>
</dbReference>
<sequence>MPADTPALLWRDAHDADPSRPFVTAYDGPVGGRVELSGATFGNWVAKTANMLVDGLGAVPGERVALALPVHWQSLAWLVACWSAGAVPVLPEDAAAVPSADIAVADADRIGPALDSGAREAVAASLHPLGAPLPDCPPAALDYADEVRGYGDHHTPSPAASDPAHPALESGGRTFTAAELAGAARERARAWELTGGDRVAIITSAREPLGALGPDLSRFLAPLSRAVPLVLTPSIDSANLQSRLDMERATALVGAPPGTPAPSGGIRPLS</sequence>
<gene>
    <name evidence="2" type="ORF">O4U47_13255</name>
</gene>
<dbReference type="InterPro" id="IPR042099">
    <property type="entry name" value="ANL_N_sf"/>
</dbReference>
<dbReference type="RefSeq" id="WP_270678132.1">
    <property type="nucleotide sequence ID" value="NZ_JAQFWP010000021.1"/>
</dbReference>
<keyword evidence="3" id="KW-1185">Reference proteome</keyword>
<dbReference type="SUPFAM" id="SSF56801">
    <property type="entry name" value="Acetyl-CoA synthetase-like"/>
    <property type="match status" value="1"/>
</dbReference>
<dbReference type="EMBL" id="JAQFWP010000021">
    <property type="protein sequence ID" value="MDA2805483.1"/>
    <property type="molecule type" value="Genomic_DNA"/>
</dbReference>
<evidence type="ECO:0000259" key="1">
    <source>
        <dbReference type="Pfam" id="PF00501"/>
    </source>
</evidence>
<dbReference type="Pfam" id="PF00501">
    <property type="entry name" value="AMP-binding"/>
    <property type="match status" value="1"/>
</dbReference>
<dbReference type="Gene3D" id="3.40.50.12780">
    <property type="entry name" value="N-terminal domain of ligase-like"/>
    <property type="match status" value="1"/>
</dbReference>
<name>A0ABT4TLB0_9ACTN</name>
<organism evidence="2 3">
    <name type="scientific">Nocardiopsis suaedae</name>
    <dbReference type="NCBI Taxonomy" id="3018444"/>
    <lineage>
        <taxon>Bacteria</taxon>
        <taxon>Bacillati</taxon>
        <taxon>Actinomycetota</taxon>
        <taxon>Actinomycetes</taxon>
        <taxon>Streptosporangiales</taxon>
        <taxon>Nocardiopsidaceae</taxon>
        <taxon>Nocardiopsis</taxon>
    </lineage>
</organism>
<protein>
    <submittedName>
        <fullName evidence="2">TIGR03089 family protein</fullName>
    </submittedName>
</protein>
<reference evidence="2" key="1">
    <citation type="submission" date="2023-01" db="EMBL/GenBank/DDBJ databases">
        <title>Draft genome sequence of Nocardiopsis sp. LSu2-4 isolated from halophytes.</title>
        <authorList>
            <person name="Duangmal K."/>
            <person name="Chantavorakit T."/>
        </authorList>
    </citation>
    <scope>NUCLEOTIDE SEQUENCE</scope>
    <source>
        <strain evidence="2">LSu2-4</strain>
    </source>
</reference>
<evidence type="ECO:0000313" key="3">
    <source>
        <dbReference type="Proteomes" id="UP001165685"/>
    </source>
</evidence>
<proteinExistence type="predicted"/>
<feature type="domain" description="AMP-dependent synthetase/ligase" evidence="1">
    <location>
        <begin position="17"/>
        <end position="90"/>
    </location>
</feature>
<comment type="caution">
    <text evidence="2">The sequence shown here is derived from an EMBL/GenBank/DDBJ whole genome shotgun (WGS) entry which is preliminary data.</text>
</comment>
<dbReference type="InterPro" id="IPR000873">
    <property type="entry name" value="AMP-dep_synth/lig_dom"/>
</dbReference>
<evidence type="ECO:0000313" key="2">
    <source>
        <dbReference type="EMBL" id="MDA2805483.1"/>
    </source>
</evidence>